<evidence type="ECO:0000313" key="9">
    <source>
        <dbReference type="EMBL" id="NKE70830.1"/>
    </source>
</evidence>
<dbReference type="InterPro" id="IPR014349">
    <property type="entry name" value="Rieske_Fe-S_prot"/>
</dbReference>
<keyword evidence="1" id="KW-0001">2Fe-2S</keyword>
<keyword evidence="2" id="KW-0479">Metal-binding</keyword>
<dbReference type="AlphaFoldDB" id="A0A7X6DPA8"/>
<organism evidence="9 10">
    <name type="scientific">Candidatus Manganitrophus noduliformans</name>
    <dbReference type="NCBI Taxonomy" id="2606439"/>
    <lineage>
        <taxon>Bacteria</taxon>
        <taxon>Pseudomonadati</taxon>
        <taxon>Nitrospirota</taxon>
        <taxon>Nitrospiria</taxon>
        <taxon>Candidatus Troglogloeales</taxon>
        <taxon>Candidatus Manganitrophaceae</taxon>
        <taxon>Candidatus Manganitrophus</taxon>
    </lineage>
</organism>
<evidence type="ECO:0000256" key="2">
    <source>
        <dbReference type="ARBA" id="ARBA00022723"/>
    </source>
</evidence>
<reference evidence="9 10" key="1">
    <citation type="journal article" date="2020" name="Nature">
        <title>Bacterial chemolithoautotrophy via manganese oxidation.</title>
        <authorList>
            <person name="Yu H."/>
            <person name="Leadbetter J.R."/>
        </authorList>
    </citation>
    <scope>NUCLEOTIDE SEQUENCE [LARGE SCALE GENOMIC DNA]</scope>
    <source>
        <strain evidence="9 10">Mn-1</strain>
    </source>
</reference>
<dbReference type="GO" id="GO:0016020">
    <property type="term" value="C:membrane"/>
    <property type="evidence" value="ECO:0007669"/>
    <property type="project" value="InterPro"/>
</dbReference>
<dbReference type="InterPro" id="IPR005805">
    <property type="entry name" value="Rieske_Fe-S_prot_C"/>
</dbReference>
<dbReference type="PRINTS" id="PR00162">
    <property type="entry name" value="RIESKE"/>
</dbReference>
<dbReference type="InterPro" id="IPR036922">
    <property type="entry name" value="Rieske_2Fe-2S_sf"/>
</dbReference>
<protein>
    <submittedName>
        <fullName evidence="9">Ubiquinol-cytochrome c reductase iron-sulfur subunit</fullName>
    </submittedName>
</protein>
<evidence type="ECO:0000313" key="10">
    <source>
        <dbReference type="Proteomes" id="UP000534783"/>
    </source>
</evidence>
<dbReference type="EMBL" id="VTOW01000001">
    <property type="protein sequence ID" value="NKE70830.1"/>
    <property type="molecule type" value="Genomic_DNA"/>
</dbReference>
<keyword evidence="7" id="KW-0472">Membrane</keyword>
<dbReference type="InterPro" id="IPR017941">
    <property type="entry name" value="Rieske_2Fe-2S"/>
</dbReference>
<evidence type="ECO:0000256" key="7">
    <source>
        <dbReference type="SAM" id="Phobius"/>
    </source>
</evidence>
<evidence type="ECO:0000256" key="3">
    <source>
        <dbReference type="ARBA" id="ARBA00023004"/>
    </source>
</evidence>
<dbReference type="Gene3D" id="2.102.10.10">
    <property type="entry name" value="Rieske [2Fe-2S] iron-sulphur domain"/>
    <property type="match status" value="1"/>
</dbReference>
<sequence length="184" mass="20424">MVNDKSSSSRRMGGNKKTAEVTRRGFFGKTIAAIMGLIGFGLGIPLFGYAVLPTLKKREEPWSEVGPLELIELNRPKELEVVRSSSSGWMKSNTVRSFWAYKKPDGEVVAFSPICTHLGCGYRWSDADQQFLCPCHNSVFDLEGKVLAGPAPRPLDTLPTKIEGDRLFILYQEFKAGLPKKEAI</sequence>
<dbReference type="RefSeq" id="WP_168059062.1">
    <property type="nucleotide sequence ID" value="NZ_VTOW01000001.1"/>
</dbReference>
<name>A0A7X6DPA8_9BACT</name>
<keyword evidence="7" id="KW-1133">Transmembrane helix</keyword>
<dbReference type="SUPFAM" id="SSF50022">
    <property type="entry name" value="ISP domain"/>
    <property type="match status" value="1"/>
</dbReference>
<keyword evidence="5" id="KW-1015">Disulfide bond</keyword>
<dbReference type="GO" id="GO:0046872">
    <property type="term" value="F:metal ion binding"/>
    <property type="evidence" value="ECO:0007669"/>
    <property type="project" value="UniProtKB-KW"/>
</dbReference>
<evidence type="ECO:0000256" key="5">
    <source>
        <dbReference type="ARBA" id="ARBA00023157"/>
    </source>
</evidence>
<keyword evidence="4" id="KW-0411">Iron-sulfur</keyword>
<feature type="domain" description="Rieske" evidence="8">
    <location>
        <begin position="100"/>
        <end position="169"/>
    </location>
</feature>
<dbReference type="CDD" id="cd03467">
    <property type="entry name" value="Rieske"/>
    <property type="match status" value="1"/>
</dbReference>
<keyword evidence="10" id="KW-1185">Reference proteome</keyword>
<evidence type="ECO:0000259" key="8">
    <source>
        <dbReference type="PROSITE" id="PS51296"/>
    </source>
</evidence>
<dbReference type="GO" id="GO:0051537">
    <property type="term" value="F:2 iron, 2 sulfur cluster binding"/>
    <property type="evidence" value="ECO:0007669"/>
    <property type="project" value="UniProtKB-KW"/>
</dbReference>
<feature type="transmembrane region" description="Helical" evidence="7">
    <location>
        <begin position="31"/>
        <end position="52"/>
    </location>
</feature>
<proteinExistence type="predicted"/>
<comment type="caution">
    <text evidence="9">The sequence shown here is derived from an EMBL/GenBank/DDBJ whole genome shotgun (WGS) entry which is preliminary data.</text>
</comment>
<dbReference type="PROSITE" id="PS51296">
    <property type="entry name" value="RIESKE"/>
    <property type="match status" value="1"/>
</dbReference>
<evidence type="ECO:0000256" key="1">
    <source>
        <dbReference type="ARBA" id="ARBA00022714"/>
    </source>
</evidence>
<dbReference type="Pfam" id="PF00355">
    <property type="entry name" value="Rieske"/>
    <property type="match status" value="1"/>
</dbReference>
<gene>
    <name evidence="9" type="ORF">MNODULE_08775</name>
</gene>
<evidence type="ECO:0000256" key="6">
    <source>
        <dbReference type="ARBA" id="ARBA00034078"/>
    </source>
</evidence>
<accession>A0A7X6DPA8</accession>
<comment type="cofactor">
    <cofactor evidence="6">
        <name>[2Fe-2S] cluster</name>
        <dbReference type="ChEBI" id="CHEBI:190135"/>
    </cofactor>
</comment>
<dbReference type="Proteomes" id="UP000534783">
    <property type="component" value="Unassembled WGS sequence"/>
</dbReference>
<keyword evidence="7" id="KW-0812">Transmembrane</keyword>
<evidence type="ECO:0000256" key="4">
    <source>
        <dbReference type="ARBA" id="ARBA00023014"/>
    </source>
</evidence>
<dbReference type="PANTHER" id="PTHR10134">
    <property type="entry name" value="CYTOCHROME B-C1 COMPLEX SUBUNIT RIESKE, MITOCHONDRIAL"/>
    <property type="match status" value="1"/>
</dbReference>
<keyword evidence="3" id="KW-0408">Iron</keyword>